<sequence length="66" mass="7400">MPPKTRINSNLIPAIYFVARRTFHLATNNIQSIGGEPSKPFSLPLFLLDMLDVTTKIYSGAHRNTL</sequence>
<dbReference type="HOGENOM" id="CLU_2832759_0_0_1"/>
<evidence type="ECO:0000313" key="2">
    <source>
        <dbReference type="Proteomes" id="UP000008063"/>
    </source>
</evidence>
<dbReference type="InParanoid" id="F8QKI6"/>
<organism evidence="2">
    <name type="scientific">Serpula lacrymans var. lacrymans (strain S7.3)</name>
    <name type="common">Dry rot fungus</name>
    <dbReference type="NCBI Taxonomy" id="936435"/>
    <lineage>
        <taxon>Eukaryota</taxon>
        <taxon>Fungi</taxon>
        <taxon>Dikarya</taxon>
        <taxon>Basidiomycota</taxon>
        <taxon>Agaricomycotina</taxon>
        <taxon>Agaricomycetes</taxon>
        <taxon>Agaricomycetidae</taxon>
        <taxon>Boletales</taxon>
        <taxon>Coniophorineae</taxon>
        <taxon>Serpulaceae</taxon>
        <taxon>Serpula</taxon>
    </lineage>
</organism>
<keyword evidence="2" id="KW-1185">Reference proteome</keyword>
<dbReference type="EMBL" id="GL946188">
    <property type="protein sequence ID" value="EGN91184.1"/>
    <property type="molecule type" value="Genomic_DNA"/>
</dbReference>
<gene>
    <name evidence="1" type="ORF">SERLA73DRAFT_80949</name>
</gene>
<dbReference type="AlphaFoldDB" id="F8QKI6"/>
<accession>F8QKI6</accession>
<protein>
    <submittedName>
        <fullName evidence="1">Uncharacterized protein</fullName>
    </submittedName>
</protein>
<dbReference type="Proteomes" id="UP000008063">
    <property type="component" value="Unassembled WGS sequence"/>
</dbReference>
<proteinExistence type="predicted"/>
<reference evidence="2" key="1">
    <citation type="journal article" date="2011" name="Science">
        <title>The plant cell wall-decomposing machinery underlies the functional diversity of forest fungi.</title>
        <authorList>
            <person name="Eastwood D.C."/>
            <person name="Floudas D."/>
            <person name="Binder M."/>
            <person name="Majcherczyk A."/>
            <person name="Schneider P."/>
            <person name="Aerts A."/>
            <person name="Asiegbu F.O."/>
            <person name="Baker S.E."/>
            <person name="Barry K."/>
            <person name="Bendiksby M."/>
            <person name="Blumentritt M."/>
            <person name="Coutinho P.M."/>
            <person name="Cullen D."/>
            <person name="de Vries R.P."/>
            <person name="Gathman A."/>
            <person name="Goodell B."/>
            <person name="Henrissat B."/>
            <person name="Ihrmark K."/>
            <person name="Kauserud H."/>
            <person name="Kohler A."/>
            <person name="LaButti K."/>
            <person name="Lapidus A."/>
            <person name="Lavin J.L."/>
            <person name="Lee Y.-H."/>
            <person name="Lindquist E."/>
            <person name="Lilly W."/>
            <person name="Lucas S."/>
            <person name="Morin E."/>
            <person name="Murat C."/>
            <person name="Oguiza J.A."/>
            <person name="Park J."/>
            <person name="Pisabarro A.G."/>
            <person name="Riley R."/>
            <person name="Rosling A."/>
            <person name="Salamov A."/>
            <person name="Schmidt O."/>
            <person name="Schmutz J."/>
            <person name="Skrede I."/>
            <person name="Stenlid J."/>
            <person name="Wiebenga A."/>
            <person name="Xie X."/>
            <person name="Kuees U."/>
            <person name="Hibbett D.S."/>
            <person name="Hoffmeister D."/>
            <person name="Hoegberg N."/>
            <person name="Martin F."/>
            <person name="Grigoriev I.V."/>
            <person name="Watkinson S.C."/>
        </authorList>
    </citation>
    <scope>NUCLEOTIDE SEQUENCE [LARGE SCALE GENOMIC DNA]</scope>
    <source>
        <strain evidence="2">strain S7.3</strain>
    </source>
</reference>
<name>F8QKI6_SERL3</name>
<evidence type="ECO:0000313" key="1">
    <source>
        <dbReference type="EMBL" id="EGN91184.1"/>
    </source>
</evidence>